<proteinExistence type="predicted"/>
<reference evidence="4" key="1">
    <citation type="journal article" date="2023" name="Int. J. Mol. Sci.">
        <title>Genomic and Metabolic Characterization of Plant Growth-Promoting Rhizobacteria Isolated from Nodules of Clovers Grown in Non-Farmed Soil.</title>
        <authorList>
            <person name="Wojcik M."/>
            <person name="Koper P."/>
            <person name="Zebracki K."/>
            <person name="Marczak M."/>
            <person name="Mazur A."/>
        </authorList>
    </citation>
    <scope>NUCLEOTIDE SEQUENCE [LARGE SCALE GENOMIC DNA]</scope>
    <source>
        <strain evidence="4">KB12</strain>
    </source>
</reference>
<dbReference type="EMBL" id="JAWJWI010000004">
    <property type="protein sequence ID" value="MDV4185704.1"/>
    <property type="molecule type" value="Genomic_DNA"/>
</dbReference>
<evidence type="ECO:0000313" key="4">
    <source>
        <dbReference type="Proteomes" id="UP001187203"/>
    </source>
</evidence>
<protein>
    <submittedName>
        <fullName evidence="3">Uncharacterized protein</fullName>
    </submittedName>
</protein>
<evidence type="ECO:0000256" key="1">
    <source>
        <dbReference type="SAM" id="MobiDB-lite"/>
    </source>
</evidence>
<dbReference type="Proteomes" id="UP001187203">
    <property type="component" value="Unassembled WGS sequence"/>
</dbReference>
<name>A0ABU3YIN0_9HYPH</name>
<feature type="signal peptide" evidence="2">
    <location>
        <begin position="1"/>
        <end position="33"/>
    </location>
</feature>
<feature type="compositionally biased region" description="Basic and acidic residues" evidence="1">
    <location>
        <begin position="105"/>
        <end position="121"/>
    </location>
</feature>
<accession>A0ABU3YIN0</accession>
<feature type="compositionally biased region" description="Gly residues" evidence="1">
    <location>
        <begin position="59"/>
        <end position="72"/>
    </location>
</feature>
<organism evidence="3 4">
    <name type="scientific">Rhizobium brockwellii</name>
    <dbReference type="NCBI Taxonomy" id="3019932"/>
    <lineage>
        <taxon>Bacteria</taxon>
        <taxon>Pseudomonadati</taxon>
        <taxon>Pseudomonadota</taxon>
        <taxon>Alphaproteobacteria</taxon>
        <taxon>Hyphomicrobiales</taxon>
        <taxon>Rhizobiaceae</taxon>
        <taxon>Rhizobium/Agrobacterium group</taxon>
        <taxon>Rhizobium</taxon>
    </lineage>
</organism>
<keyword evidence="2" id="KW-0732">Signal</keyword>
<comment type="caution">
    <text evidence="3">The sequence shown here is derived from an EMBL/GenBank/DDBJ whole genome shotgun (WGS) entry which is preliminary data.</text>
</comment>
<dbReference type="RefSeq" id="WP_197726968.1">
    <property type="nucleotide sequence ID" value="NZ_JAWJWG010000001.1"/>
</dbReference>
<gene>
    <name evidence="3" type="ORF">R1523_09360</name>
</gene>
<feature type="compositionally biased region" description="Low complexity" evidence="1">
    <location>
        <begin position="79"/>
        <end position="88"/>
    </location>
</feature>
<evidence type="ECO:0000313" key="3">
    <source>
        <dbReference type="EMBL" id="MDV4185704.1"/>
    </source>
</evidence>
<evidence type="ECO:0000256" key="2">
    <source>
        <dbReference type="SAM" id="SignalP"/>
    </source>
</evidence>
<sequence>MANDLRFHGAAFRAALLAAGLALLLAVPHGAWAKDGDSGGSGSDHSGSDHSGSDDSGSGDSGSGDSGSGGHGSGDDGSDNSGSSSHSGKGSGGDDASDDGGGSDDSGRGGKGKDGQERQHTYDGGWRAQIRNGRYQVFDPAGRVVINRKARVSDYRKF</sequence>
<feature type="region of interest" description="Disordered" evidence="1">
    <location>
        <begin position="34"/>
        <end position="127"/>
    </location>
</feature>
<keyword evidence="4" id="KW-1185">Reference proteome</keyword>
<feature type="chain" id="PRO_5047494746" evidence="2">
    <location>
        <begin position="34"/>
        <end position="158"/>
    </location>
</feature>